<evidence type="ECO:0000313" key="8">
    <source>
        <dbReference type="EMBL" id="RQP21981.1"/>
    </source>
</evidence>
<dbReference type="Pfam" id="PF14532">
    <property type="entry name" value="Sigma54_activ_2"/>
    <property type="match status" value="1"/>
</dbReference>
<name>A0A3N7HMV6_9BURK</name>
<dbReference type="RefSeq" id="WP_124543315.1">
    <property type="nucleotide sequence ID" value="NZ_QUSW01000009.1"/>
</dbReference>
<dbReference type="InterPro" id="IPR027417">
    <property type="entry name" value="P-loop_NTPase"/>
</dbReference>
<dbReference type="Proteomes" id="UP000267464">
    <property type="component" value="Unassembled WGS sequence"/>
</dbReference>
<evidence type="ECO:0000259" key="6">
    <source>
        <dbReference type="PROSITE" id="PS01124"/>
    </source>
</evidence>
<evidence type="ECO:0000313" key="9">
    <source>
        <dbReference type="Proteomes" id="UP000267464"/>
    </source>
</evidence>
<dbReference type="SMART" id="SM00342">
    <property type="entry name" value="HTH_ARAC"/>
    <property type="match status" value="1"/>
</dbReference>
<keyword evidence="4" id="KW-0238">DNA-binding</keyword>
<dbReference type="Gene3D" id="3.40.50.300">
    <property type="entry name" value="P-loop containing nucleotide triphosphate hydrolases"/>
    <property type="match status" value="1"/>
</dbReference>
<dbReference type="Pfam" id="PF12833">
    <property type="entry name" value="HTH_18"/>
    <property type="match status" value="1"/>
</dbReference>
<dbReference type="PANTHER" id="PTHR32071:SF117">
    <property type="entry name" value="PTS-DEPENDENT DIHYDROXYACETONE KINASE OPERON REGULATORY PROTEIN-RELATED"/>
    <property type="match status" value="1"/>
</dbReference>
<dbReference type="InterPro" id="IPR002078">
    <property type="entry name" value="Sigma_54_int"/>
</dbReference>
<dbReference type="GO" id="GO:0005524">
    <property type="term" value="F:ATP binding"/>
    <property type="evidence" value="ECO:0007669"/>
    <property type="project" value="UniProtKB-KW"/>
</dbReference>
<dbReference type="GO" id="GO:0043565">
    <property type="term" value="F:sequence-specific DNA binding"/>
    <property type="evidence" value="ECO:0007669"/>
    <property type="project" value="InterPro"/>
</dbReference>
<keyword evidence="1" id="KW-0547">Nucleotide-binding</keyword>
<dbReference type="GO" id="GO:0003700">
    <property type="term" value="F:DNA-binding transcription factor activity"/>
    <property type="evidence" value="ECO:0007669"/>
    <property type="project" value="InterPro"/>
</dbReference>
<proteinExistence type="predicted"/>
<comment type="caution">
    <text evidence="8">The sequence shown here is derived from an EMBL/GenBank/DDBJ whole genome shotgun (WGS) entry which is preliminary data.</text>
</comment>
<dbReference type="InterPro" id="IPR018060">
    <property type="entry name" value="HTH_AraC"/>
</dbReference>
<feature type="domain" description="HTH araC/xylS-type" evidence="6">
    <location>
        <begin position="407"/>
        <end position="506"/>
    </location>
</feature>
<keyword evidence="5" id="KW-0804">Transcription</keyword>
<dbReference type="InterPro" id="IPR018062">
    <property type="entry name" value="HTH_AraC-typ_CS"/>
</dbReference>
<dbReference type="PRINTS" id="PR00032">
    <property type="entry name" value="HTHARAC"/>
</dbReference>
<dbReference type="OrthoDB" id="5295226at2"/>
<evidence type="ECO:0000259" key="7">
    <source>
        <dbReference type="PROSITE" id="PS50045"/>
    </source>
</evidence>
<keyword evidence="2" id="KW-0067">ATP-binding</keyword>
<keyword evidence="3" id="KW-0805">Transcription regulation</keyword>
<evidence type="ECO:0000256" key="4">
    <source>
        <dbReference type="ARBA" id="ARBA00023125"/>
    </source>
</evidence>
<dbReference type="PANTHER" id="PTHR32071">
    <property type="entry name" value="TRANSCRIPTIONAL REGULATORY PROTEIN"/>
    <property type="match status" value="1"/>
</dbReference>
<dbReference type="Gene3D" id="1.10.10.60">
    <property type="entry name" value="Homeodomain-like"/>
    <property type="match status" value="1"/>
</dbReference>
<feature type="domain" description="Sigma-54 factor interaction" evidence="7">
    <location>
        <begin position="128"/>
        <end position="332"/>
    </location>
</feature>
<gene>
    <name evidence="8" type="ORF">DZC73_26055</name>
</gene>
<accession>A0A3N7HMV6</accession>
<keyword evidence="9" id="KW-1185">Reference proteome</keyword>
<reference evidence="8 9" key="2">
    <citation type="submission" date="2018-12" db="EMBL/GenBank/DDBJ databases">
        <title>Rhizobacter gummiphilus sp. nov., a rubber-degrading bacterium isolated from the soil of a botanical garden in Japan.</title>
        <authorList>
            <person name="Shunsuke S.S."/>
        </authorList>
    </citation>
    <scope>NUCLEOTIDE SEQUENCE [LARGE SCALE GENOMIC DNA]</scope>
    <source>
        <strain evidence="8 9">S-16</strain>
    </source>
</reference>
<dbReference type="InterPro" id="IPR009057">
    <property type="entry name" value="Homeodomain-like_sf"/>
</dbReference>
<dbReference type="SUPFAM" id="SSF46689">
    <property type="entry name" value="Homeodomain-like"/>
    <property type="match status" value="2"/>
</dbReference>
<dbReference type="PROSITE" id="PS00041">
    <property type="entry name" value="HTH_ARAC_FAMILY_1"/>
    <property type="match status" value="1"/>
</dbReference>
<dbReference type="EMBL" id="QUSW01000009">
    <property type="protein sequence ID" value="RQP21981.1"/>
    <property type="molecule type" value="Genomic_DNA"/>
</dbReference>
<evidence type="ECO:0000256" key="2">
    <source>
        <dbReference type="ARBA" id="ARBA00022840"/>
    </source>
</evidence>
<dbReference type="PROSITE" id="PS50045">
    <property type="entry name" value="SIGMA54_INTERACT_4"/>
    <property type="match status" value="1"/>
</dbReference>
<sequence length="509" mass="56209">MSLPVDTFLQKAYYPFRRLPDLLQALLDALVAQLGLAGATLRLHDTGESITSAAPSALAGGSSLVSRALPIACATGPIGELQWQWRHDEAVLVDAGFWEDFARRCAHLIRRYEVQSWAERRLGRPLLLVGVCEALHRLEIFVEKAASSSLPVLLKGEFGTEKAQLAVSVHCFGPRRDSPFIEVNCADPVGQPVQWFEQASGGTLFFNGIDELARPLQSQLPQHMHSRLGQWLTVPDAQAVRVVASATADLAGLVADGRFSRQLLAELDFLTVTVPPLRERPRDIRAMLVAALERHGFDSCRTCTDDLVRICQRHTWAENLFELERVVARLAVMNDGQPIHEAQVQRHAPWLLSAATADIGLQAVESPPPQASNRATRLPSPIPTGHWVRCAVTRDAGELGRLHAALRKALLYLGEHYAEPISLEQLAGQAHVSPSHLGFLFRSVLSTTFKPLLQHIRIEKAKEILSNDAGRRITEVALIVGFGDLSHFEKSFRRIVGHSPREFRRVAGV</sequence>
<dbReference type="InterPro" id="IPR020449">
    <property type="entry name" value="Tscrpt_reg_AraC-type_HTH"/>
</dbReference>
<reference evidence="8 9" key="1">
    <citation type="submission" date="2018-08" db="EMBL/GenBank/DDBJ databases">
        <authorList>
            <person name="Khan S.A."/>
            <person name="Jeon C.O."/>
            <person name="Chun B.H."/>
            <person name="Jeong S.E."/>
        </authorList>
    </citation>
    <scope>NUCLEOTIDE SEQUENCE [LARGE SCALE GENOMIC DNA]</scope>
    <source>
        <strain evidence="8 9">S-16</strain>
    </source>
</reference>
<evidence type="ECO:0000256" key="1">
    <source>
        <dbReference type="ARBA" id="ARBA00022741"/>
    </source>
</evidence>
<dbReference type="SUPFAM" id="SSF52540">
    <property type="entry name" value="P-loop containing nucleoside triphosphate hydrolases"/>
    <property type="match status" value="1"/>
</dbReference>
<dbReference type="Gene3D" id="1.10.8.60">
    <property type="match status" value="1"/>
</dbReference>
<evidence type="ECO:0000256" key="3">
    <source>
        <dbReference type="ARBA" id="ARBA00023015"/>
    </source>
</evidence>
<protein>
    <submittedName>
        <fullName evidence="8">AraC family transcriptional regulator</fullName>
    </submittedName>
</protein>
<evidence type="ECO:0000256" key="5">
    <source>
        <dbReference type="ARBA" id="ARBA00023163"/>
    </source>
</evidence>
<dbReference type="PROSITE" id="PS01124">
    <property type="entry name" value="HTH_ARAC_FAMILY_2"/>
    <property type="match status" value="1"/>
</dbReference>
<dbReference type="AlphaFoldDB" id="A0A3N7HMV6"/>
<organism evidence="8 9">
    <name type="scientific">Piscinibacter terrae</name>
    <dbReference type="NCBI Taxonomy" id="2496871"/>
    <lineage>
        <taxon>Bacteria</taxon>
        <taxon>Pseudomonadati</taxon>
        <taxon>Pseudomonadota</taxon>
        <taxon>Betaproteobacteria</taxon>
        <taxon>Burkholderiales</taxon>
        <taxon>Sphaerotilaceae</taxon>
        <taxon>Piscinibacter</taxon>
    </lineage>
</organism>